<evidence type="ECO:0000313" key="2">
    <source>
        <dbReference type="EMBL" id="KDR52774.1"/>
    </source>
</evidence>
<keyword evidence="1" id="KW-0812">Transmembrane</keyword>
<dbReference type="EMBL" id="JNGW01000045">
    <property type="protein sequence ID" value="KDR52774.1"/>
    <property type="molecule type" value="Genomic_DNA"/>
</dbReference>
<dbReference type="PATRIC" id="fig|1122985.7.peg.1209"/>
<keyword evidence="1" id="KW-1133">Transmembrane helix</keyword>
<comment type="caution">
    <text evidence="2">The sequence shown here is derived from an EMBL/GenBank/DDBJ whole genome shotgun (WGS) entry which is preliminary data.</text>
</comment>
<accession>A0A069QL74</accession>
<feature type="transmembrane region" description="Helical" evidence="1">
    <location>
        <begin position="14"/>
        <end position="40"/>
    </location>
</feature>
<keyword evidence="3" id="KW-1185">Reference proteome</keyword>
<dbReference type="AlphaFoldDB" id="A0A069QL74"/>
<keyword evidence="1" id="KW-0472">Membrane</keyword>
<evidence type="ECO:0000313" key="3">
    <source>
        <dbReference type="Proteomes" id="UP000027442"/>
    </source>
</evidence>
<name>A0A069QL74_HOYLO</name>
<dbReference type="HOGENOM" id="CLU_3156282_0_0_10"/>
<organism evidence="2 3">
    <name type="scientific">Hoylesella loescheii DSM 19665 = JCM 12249 = ATCC 15930</name>
    <dbReference type="NCBI Taxonomy" id="1122985"/>
    <lineage>
        <taxon>Bacteria</taxon>
        <taxon>Pseudomonadati</taxon>
        <taxon>Bacteroidota</taxon>
        <taxon>Bacteroidia</taxon>
        <taxon>Bacteroidales</taxon>
        <taxon>Prevotellaceae</taxon>
        <taxon>Hoylesella</taxon>
    </lineage>
</organism>
<proteinExistence type="predicted"/>
<protein>
    <submittedName>
        <fullName evidence="2">Uncharacterized protein</fullName>
    </submittedName>
</protein>
<dbReference type="Proteomes" id="UP000027442">
    <property type="component" value="Unassembled WGS sequence"/>
</dbReference>
<gene>
    <name evidence="2" type="ORF">HMPREF1991_01167</name>
</gene>
<sequence length="48" mass="5282">MFCLSSDGIFSTGIIFPICANVFWQSAFALAAGWHGVVIYPQMPLFVK</sequence>
<evidence type="ECO:0000256" key="1">
    <source>
        <dbReference type="SAM" id="Phobius"/>
    </source>
</evidence>
<reference evidence="2 3" key="1">
    <citation type="submission" date="2013-08" db="EMBL/GenBank/DDBJ databases">
        <authorList>
            <person name="Weinstock G."/>
            <person name="Sodergren E."/>
            <person name="Wylie T."/>
            <person name="Fulton L."/>
            <person name="Fulton R."/>
            <person name="Fronick C."/>
            <person name="O'Laughlin M."/>
            <person name="Godfrey J."/>
            <person name="Miner T."/>
            <person name="Herter B."/>
            <person name="Appelbaum E."/>
            <person name="Cordes M."/>
            <person name="Lek S."/>
            <person name="Wollam A."/>
            <person name="Pepin K.H."/>
            <person name="Palsikar V.B."/>
            <person name="Mitreva M."/>
            <person name="Wilson R.K."/>
        </authorList>
    </citation>
    <scope>NUCLEOTIDE SEQUENCE [LARGE SCALE GENOMIC DNA]</scope>
    <source>
        <strain evidence="2 3">ATCC 15930</strain>
    </source>
</reference>